<reference evidence="14" key="1">
    <citation type="journal article" date="2016" name="Genome Biol. Evol.">
        <title>Comparative 'omics' of the Fusarium fujikuroi species complex highlights differences in genetic potential and metabolite synthesis.</title>
        <authorList>
            <person name="Niehaus E.-M."/>
            <person name="Muensterkoetter M."/>
            <person name="Proctor R.H."/>
            <person name="Brown D.W."/>
            <person name="Sharon A."/>
            <person name="Idan Y."/>
            <person name="Oren-Young L."/>
            <person name="Sieber C.M."/>
            <person name="Novak O."/>
            <person name="Pencik A."/>
            <person name="Tarkowska D."/>
            <person name="Hromadova K."/>
            <person name="Freeman S."/>
            <person name="Maymon M."/>
            <person name="Elazar M."/>
            <person name="Youssef S.A."/>
            <person name="El-Shabrawy E.S.M."/>
            <person name="Shalaby A.B.A."/>
            <person name="Houterman P."/>
            <person name="Brock N.L."/>
            <person name="Burkhardt I."/>
            <person name="Tsavkelova E.A."/>
            <person name="Dickschat J.S."/>
            <person name="Galuszka P."/>
            <person name="Gueldener U."/>
            <person name="Tudzynski B."/>
        </authorList>
    </citation>
    <scope>NUCLEOTIDE SEQUENCE [LARGE SCALE GENOMIC DNA]</scope>
    <source>
        <strain evidence="14">MRC7560</strain>
    </source>
</reference>
<dbReference type="InterPro" id="IPR004837">
    <property type="entry name" value="NaCa_Exmemb"/>
</dbReference>
<name>A0A1L7UCN2_FUSMA</name>
<evidence type="ECO:0000256" key="10">
    <source>
        <dbReference type="RuleBase" id="RU365028"/>
    </source>
</evidence>
<evidence type="ECO:0000256" key="1">
    <source>
        <dbReference type="ARBA" id="ARBA00004127"/>
    </source>
</evidence>
<dbReference type="InterPro" id="IPR004798">
    <property type="entry name" value="CAX-like"/>
</dbReference>
<evidence type="ECO:0000256" key="8">
    <source>
        <dbReference type="ARBA" id="ARBA00023065"/>
    </source>
</evidence>
<dbReference type="InterPro" id="IPR004713">
    <property type="entry name" value="CaH_exchang"/>
</dbReference>
<keyword evidence="9 10" id="KW-0472">Membrane</keyword>
<evidence type="ECO:0000256" key="11">
    <source>
        <dbReference type="SAM" id="MobiDB-lite"/>
    </source>
</evidence>
<dbReference type="GO" id="GO:0015369">
    <property type="term" value="F:calcium:proton antiporter activity"/>
    <property type="evidence" value="ECO:0007669"/>
    <property type="project" value="UniProtKB-UniRule"/>
</dbReference>
<proteinExistence type="inferred from homology"/>
<dbReference type="RefSeq" id="XP_041690949.1">
    <property type="nucleotide sequence ID" value="XM_041825583.1"/>
</dbReference>
<keyword evidence="4 10" id="KW-0109">Calcium transport</keyword>
<keyword evidence="10" id="KW-0926">Vacuole</keyword>
<feature type="region of interest" description="Disordered" evidence="11">
    <location>
        <begin position="97"/>
        <end position="117"/>
    </location>
</feature>
<dbReference type="PANTHER" id="PTHR31503">
    <property type="entry name" value="VACUOLAR CALCIUM ION TRANSPORTER"/>
    <property type="match status" value="1"/>
</dbReference>
<dbReference type="GO" id="GO:0006874">
    <property type="term" value="P:intracellular calcium ion homeostasis"/>
    <property type="evidence" value="ECO:0007669"/>
    <property type="project" value="TreeGrafter"/>
</dbReference>
<feature type="transmembrane region" description="Helical" evidence="10">
    <location>
        <begin position="119"/>
        <end position="143"/>
    </location>
</feature>
<evidence type="ECO:0000256" key="6">
    <source>
        <dbReference type="ARBA" id="ARBA00022837"/>
    </source>
</evidence>
<dbReference type="NCBIfam" id="TIGR00378">
    <property type="entry name" value="cax"/>
    <property type="match status" value="1"/>
</dbReference>
<dbReference type="InterPro" id="IPR044880">
    <property type="entry name" value="NCX_ion-bd_dom_sf"/>
</dbReference>
<evidence type="ECO:0000313" key="13">
    <source>
        <dbReference type="EMBL" id="CVL08169.1"/>
    </source>
</evidence>
<evidence type="ECO:0000256" key="2">
    <source>
        <dbReference type="ARBA" id="ARBA00008170"/>
    </source>
</evidence>
<dbReference type="Pfam" id="PF01699">
    <property type="entry name" value="Na_Ca_ex"/>
    <property type="match status" value="1"/>
</dbReference>
<comment type="caution">
    <text evidence="10">Lacks conserved residue(s) required for the propagation of feature annotation.</text>
</comment>
<keyword evidence="10" id="KW-0050">Antiport</keyword>
<feature type="transmembrane region" description="Helical" evidence="10">
    <location>
        <begin position="196"/>
        <end position="216"/>
    </location>
</feature>
<feature type="domain" description="Sodium/calcium exchanger membrane region" evidence="12">
    <location>
        <begin position="125"/>
        <end position="269"/>
    </location>
</feature>
<keyword evidence="6 10" id="KW-0106">Calcium</keyword>
<accession>A0A1L7UCN2</accession>
<dbReference type="Gene3D" id="1.20.1420.30">
    <property type="entry name" value="NCX, central ion-binding region"/>
    <property type="match status" value="1"/>
</dbReference>
<keyword evidence="3 10" id="KW-0813">Transport</keyword>
<feature type="transmembrane region" description="Helical" evidence="10">
    <location>
        <begin position="251"/>
        <end position="270"/>
    </location>
</feature>
<organism evidence="13 14">
    <name type="scientific">Fusarium mangiferae</name>
    <name type="common">Mango malformation disease fungus</name>
    <dbReference type="NCBI Taxonomy" id="192010"/>
    <lineage>
        <taxon>Eukaryota</taxon>
        <taxon>Fungi</taxon>
        <taxon>Dikarya</taxon>
        <taxon>Ascomycota</taxon>
        <taxon>Pezizomycotina</taxon>
        <taxon>Sordariomycetes</taxon>
        <taxon>Hypocreomycetidae</taxon>
        <taxon>Hypocreales</taxon>
        <taxon>Nectriaceae</taxon>
        <taxon>Fusarium</taxon>
        <taxon>Fusarium fujikuroi species complex</taxon>
    </lineage>
</organism>
<keyword evidence="5 10" id="KW-0812">Transmembrane</keyword>
<dbReference type="EMBL" id="FCQH01000022">
    <property type="protein sequence ID" value="CVL08169.1"/>
    <property type="molecule type" value="Genomic_DNA"/>
</dbReference>
<keyword evidence="8 10" id="KW-0406">Ion transport</keyword>
<gene>
    <name evidence="13" type="ORF">FMAN_14178</name>
</gene>
<evidence type="ECO:0000256" key="4">
    <source>
        <dbReference type="ARBA" id="ARBA00022568"/>
    </source>
</evidence>
<comment type="similarity">
    <text evidence="2 10">Belongs to the Ca(2+):cation antiporter (CaCA) (TC 2.A.19) family.</text>
</comment>
<feature type="transmembrane region" description="Helical" evidence="10">
    <location>
        <begin position="65"/>
        <end position="86"/>
    </location>
</feature>
<dbReference type="Proteomes" id="UP000184255">
    <property type="component" value="Unassembled WGS sequence"/>
</dbReference>
<keyword evidence="7 10" id="KW-1133">Transmembrane helix</keyword>
<dbReference type="GO" id="GO:0000329">
    <property type="term" value="C:fungal-type vacuole membrane"/>
    <property type="evidence" value="ECO:0007669"/>
    <property type="project" value="TreeGrafter"/>
</dbReference>
<dbReference type="PANTHER" id="PTHR31503:SF22">
    <property type="entry name" value="VACUOLAR CALCIUM ION TRANSPORTER"/>
    <property type="match status" value="1"/>
</dbReference>
<comment type="subcellular location">
    <subcellularLocation>
        <location evidence="1">Endomembrane system</location>
        <topology evidence="1">Multi-pass membrane protein</topology>
    </subcellularLocation>
    <subcellularLocation>
        <location evidence="10">Vacuole membrane</location>
    </subcellularLocation>
</comment>
<evidence type="ECO:0000313" key="14">
    <source>
        <dbReference type="Proteomes" id="UP000184255"/>
    </source>
</evidence>
<dbReference type="AlphaFoldDB" id="A0A1L7UCN2"/>
<evidence type="ECO:0000256" key="5">
    <source>
        <dbReference type="ARBA" id="ARBA00022692"/>
    </source>
</evidence>
<evidence type="ECO:0000256" key="7">
    <source>
        <dbReference type="ARBA" id="ARBA00022989"/>
    </source>
</evidence>
<sequence length="280" mass="30140">MGMCFLSGGSIHRGESGSGREQCFSSATAQITCPFMTLSSTSLAIPAALYAVLNQSGSKEKAHSILTLSRGKAIILLLLSVLYVVFQLRTHSNLIDAENQNEGGEESESKDPESEEPTIGPIAAITVFYVTTVLVAVCADYLVDSIDDLNEITLSRISREFIDLILIPIVGNATKHVTAVILALRDKMDLTMDVVAGSSIQIALLVAPFLVFVGWIIGIEMTLHFETFQTAAFAVSVLVATCTIWDGKSNYLKGAILIGLYVIIALAFYVTPSDDMKPIK</sequence>
<evidence type="ECO:0000256" key="9">
    <source>
        <dbReference type="ARBA" id="ARBA00023136"/>
    </source>
</evidence>
<evidence type="ECO:0000259" key="12">
    <source>
        <dbReference type="Pfam" id="PF01699"/>
    </source>
</evidence>
<feature type="transmembrane region" description="Helical" evidence="10">
    <location>
        <begin position="35"/>
        <end position="53"/>
    </location>
</feature>
<evidence type="ECO:0000256" key="3">
    <source>
        <dbReference type="ARBA" id="ARBA00022448"/>
    </source>
</evidence>
<keyword evidence="14" id="KW-1185">Reference proteome</keyword>
<dbReference type="VEuPathDB" id="FungiDB:FMAN_14178"/>
<comment type="function">
    <text evidence="10">Has a role in promoting intracellular calcium ion sequestration via the exchange of calcium ions for hydrogen ions across the vacuolar membrane. Involved also in manganese ion homeostasis via its uptake into the vacuole.</text>
</comment>
<protein>
    <recommendedName>
        <fullName evidence="10">Vacuolar calcium ion transporter</fullName>
    </recommendedName>
</protein>
<comment type="caution">
    <text evidence="13">The sequence shown here is derived from an EMBL/GenBank/DDBJ whole genome shotgun (WGS) entry which is preliminary data.</text>
</comment>
<dbReference type="GO" id="GO:0012505">
    <property type="term" value="C:endomembrane system"/>
    <property type="evidence" value="ECO:0007669"/>
    <property type="project" value="UniProtKB-SubCell"/>
</dbReference>
<dbReference type="GeneID" id="65093427"/>
<feature type="transmembrane region" description="Helical" evidence="10">
    <location>
        <begin position="228"/>
        <end position="245"/>
    </location>
</feature>